<dbReference type="AlphaFoldDB" id="A0A2P2NB75"/>
<dbReference type="EMBL" id="GGEC01059248">
    <property type="protein sequence ID" value="MBX39732.1"/>
    <property type="molecule type" value="Transcribed_RNA"/>
</dbReference>
<sequence>MLSSSMNEAQGVNLRCNINRCNLQRLNSFRDR</sequence>
<protein>
    <submittedName>
        <fullName evidence="1">Uncharacterized protein</fullName>
    </submittedName>
</protein>
<accession>A0A2P2NB75</accession>
<proteinExistence type="predicted"/>
<evidence type="ECO:0000313" key="1">
    <source>
        <dbReference type="EMBL" id="MBX39732.1"/>
    </source>
</evidence>
<organism evidence="1">
    <name type="scientific">Rhizophora mucronata</name>
    <name type="common">Asiatic mangrove</name>
    <dbReference type="NCBI Taxonomy" id="61149"/>
    <lineage>
        <taxon>Eukaryota</taxon>
        <taxon>Viridiplantae</taxon>
        <taxon>Streptophyta</taxon>
        <taxon>Embryophyta</taxon>
        <taxon>Tracheophyta</taxon>
        <taxon>Spermatophyta</taxon>
        <taxon>Magnoliopsida</taxon>
        <taxon>eudicotyledons</taxon>
        <taxon>Gunneridae</taxon>
        <taxon>Pentapetalae</taxon>
        <taxon>rosids</taxon>
        <taxon>fabids</taxon>
        <taxon>Malpighiales</taxon>
        <taxon>Rhizophoraceae</taxon>
        <taxon>Rhizophora</taxon>
    </lineage>
</organism>
<reference evidence="1" key="1">
    <citation type="submission" date="2018-02" db="EMBL/GenBank/DDBJ databases">
        <title>Rhizophora mucronata_Transcriptome.</title>
        <authorList>
            <person name="Meera S.P."/>
            <person name="Sreeshan A."/>
            <person name="Augustine A."/>
        </authorList>
    </citation>
    <scope>NUCLEOTIDE SEQUENCE</scope>
    <source>
        <tissue evidence="1">Leaf</tissue>
    </source>
</reference>
<name>A0A2P2NB75_RHIMU</name>